<dbReference type="STRING" id="1184151.AW736_04630"/>
<dbReference type="Pfam" id="PF05697">
    <property type="entry name" value="Trigger_N"/>
    <property type="match status" value="1"/>
</dbReference>
<feature type="domain" description="PPIase FKBP-type" evidence="12">
    <location>
        <begin position="162"/>
        <end position="255"/>
    </location>
</feature>
<keyword evidence="9" id="KW-0963">Cytoplasm</keyword>
<dbReference type="Gene3D" id="1.10.3120.10">
    <property type="entry name" value="Trigger factor, C-terminal domain"/>
    <property type="match status" value="1"/>
</dbReference>
<keyword evidence="6 9" id="KW-0143">Chaperone</keyword>
<accession>A0A178IMQ2</accession>
<dbReference type="InterPro" id="IPR037041">
    <property type="entry name" value="Trigger_fac_C_sf"/>
</dbReference>
<dbReference type="Pfam" id="PF05698">
    <property type="entry name" value="Trigger_C"/>
    <property type="match status" value="1"/>
</dbReference>
<keyword evidence="9 11" id="KW-0131">Cell cycle</keyword>
<comment type="similarity">
    <text evidence="2 9 11">Belongs to the FKBP-type PPIase family. Tig subfamily.</text>
</comment>
<evidence type="ECO:0000256" key="10">
    <source>
        <dbReference type="PROSITE-ProRule" id="PRU00277"/>
    </source>
</evidence>
<keyword evidence="7 9" id="KW-0413">Isomerase</keyword>
<evidence type="ECO:0000256" key="7">
    <source>
        <dbReference type="ARBA" id="ARBA00023235"/>
    </source>
</evidence>
<evidence type="ECO:0000256" key="9">
    <source>
        <dbReference type="HAMAP-Rule" id="MF_00303"/>
    </source>
</evidence>
<dbReference type="Pfam" id="PF00254">
    <property type="entry name" value="FKBP_C"/>
    <property type="match status" value="1"/>
</dbReference>
<dbReference type="EC" id="5.2.1.8" evidence="3 9"/>
<comment type="function">
    <text evidence="9">Involved in protein export. Acts as a chaperone by maintaining the newly synthesized protein in an open conformation. Functions as a peptidyl-prolyl cis-trans isomerase.</text>
</comment>
<evidence type="ECO:0000256" key="8">
    <source>
        <dbReference type="ARBA" id="ARBA00029986"/>
    </source>
</evidence>
<dbReference type="RefSeq" id="WP_068769062.1">
    <property type="nucleotide sequence ID" value="NZ_CP109796.1"/>
</dbReference>
<comment type="catalytic activity">
    <reaction evidence="1 9 10">
        <text>[protein]-peptidylproline (omega=180) = [protein]-peptidylproline (omega=0)</text>
        <dbReference type="Rhea" id="RHEA:16237"/>
        <dbReference type="Rhea" id="RHEA-COMP:10747"/>
        <dbReference type="Rhea" id="RHEA-COMP:10748"/>
        <dbReference type="ChEBI" id="CHEBI:83833"/>
        <dbReference type="ChEBI" id="CHEBI:83834"/>
        <dbReference type="EC" id="5.2.1.8"/>
    </reaction>
</comment>
<protein>
    <recommendedName>
        <fullName evidence="4 9">Trigger factor</fullName>
        <shortName evidence="9">TF</shortName>
        <ecNumber evidence="3 9">5.2.1.8</ecNumber>
    </recommendedName>
    <alternativeName>
        <fullName evidence="8 9">PPIase</fullName>
    </alternativeName>
</protein>
<dbReference type="EMBL" id="LRRQ01000039">
    <property type="protein sequence ID" value="OAM91164.1"/>
    <property type="molecule type" value="Genomic_DNA"/>
</dbReference>
<sequence length="446" mass="49166">MNIEIKDVSATRKQLVVSLDQGEVAAEHKAVLAEYIKHARIPGFRPGKAPANLVTRQFGKGIVDEFKQRVTGKAYRDGLKESKLDALNVTAIDGSDAVAQDAAATFTFTVDIRPAFDLPEYSGLPTEIAPVEPNDADVEAMIDGLRSERAEFKVSTEPAKKGDYVKLAYEGSIDGKPVAEIVPDKQIYGKVPQTWEEVEGEHEGVIPGLGKHLAGMKGGDKKTVEINFPAAFEAAPALAGKTAGYAIEVQEIRTRELPALDEAFFKSQQVASLDELKTKVRGDLKARKEYENRQRQRGQIQDALSAQVDIEPPLSLVEEETQSVLRNVIGENMRRGVPEEEFEKHKKELYDNAKVAAEKRVKTRLILAKIAEQEKIEVSEADIDAFIYREAMMSRTSPEKLVKELTGNRDRLRAVQQSIIFDKTLDLLVSKATVTTVEPKVAASAA</sequence>
<proteinExistence type="inferred from homology"/>
<evidence type="ECO:0000256" key="5">
    <source>
        <dbReference type="ARBA" id="ARBA00023110"/>
    </source>
</evidence>
<keyword evidence="9 11" id="KW-0132">Cell division</keyword>
<dbReference type="AlphaFoldDB" id="A0A178IMQ2"/>
<dbReference type="InterPro" id="IPR008880">
    <property type="entry name" value="Trigger_fac_C"/>
</dbReference>
<evidence type="ECO:0000256" key="4">
    <source>
        <dbReference type="ARBA" id="ARBA00016902"/>
    </source>
</evidence>
<evidence type="ECO:0000256" key="2">
    <source>
        <dbReference type="ARBA" id="ARBA00005464"/>
    </source>
</evidence>
<dbReference type="Gene3D" id="3.30.70.1050">
    <property type="entry name" value="Trigger factor ribosome-binding domain"/>
    <property type="match status" value="1"/>
</dbReference>
<dbReference type="PROSITE" id="PS50059">
    <property type="entry name" value="FKBP_PPIASE"/>
    <property type="match status" value="1"/>
</dbReference>
<dbReference type="NCBIfam" id="TIGR00115">
    <property type="entry name" value="tig"/>
    <property type="match status" value="1"/>
</dbReference>
<dbReference type="InterPro" id="IPR005215">
    <property type="entry name" value="Trig_fac"/>
</dbReference>
<dbReference type="SUPFAM" id="SSF102735">
    <property type="entry name" value="Trigger factor ribosome-binding domain"/>
    <property type="match status" value="1"/>
</dbReference>
<dbReference type="Proteomes" id="UP000078486">
    <property type="component" value="Unassembled WGS sequence"/>
</dbReference>
<dbReference type="InterPro" id="IPR027304">
    <property type="entry name" value="Trigger_fact/SurA_dom_sf"/>
</dbReference>
<dbReference type="InterPro" id="IPR008881">
    <property type="entry name" value="Trigger_fac_ribosome-bd_bac"/>
</dbReference>
<evidence type="ECO:0000259" key="12">
    <source>
        <dbReference type="PROSITE" id="PS50059"/>
    </source>
</evidence>
<reference evidence="13 14" key="1">
    <citation type="submission" date="2016-01" db="EMBL/GenBank/DDBJ databases">
        <title>High potential of lignocellulose degradation of a new Verrucomicrobia species.</title>
        <authorList>
            <person name="Wang Y."/>
            <person name="Shi Y."/>
            <person name="Qiu Z."/>
            <person name="Liu S."/>
            <person name="Yang H."/>
        </authorList>
    </citation>
    <scope>NUCLEOTIDE SEQUENCE [LARGE SCALE GENOMIC DNA]</scope>
    <source>
        <strain evidence="13 14">TSB47</strain>
    </source>
</reference>
<evidence type="ECO:0000256" key="6">
    <source>
        <dbReference type="ARBA" id="ARBA00023186"/>
    </source>
</evidence>
<dbReference type="OrthoDB" id="9767721at2"/>
<gene>
    <name evidence="9" type="primary">tig</name>
    <name evidence="13" type="ORF">AW736_04630</name>
</gene>
<evidence type="ECO:0000256" key="11">
    <source>
        <dbReference type="RuleBase" id="RU003914"/>
    </source>
</evidence>
<dbReference type="InterPro" id="IPR001179">
    <property type="entry name" value="PPIase_FKBP_dom"/>
</dbReference>
<dbReference type="InterPro" id="IPR046357">
    <property type="entry name" value="PPIase_dom_sf"/>
</dbReference>
<name>A0A178IMQ2_9BACT</name>
<dbReference type="GO" id="GO:0003755">
    <property type="term" value="F:peptidyl-prolyl cis-trans isomerase activity"/>
    <property type="evidence" value="ECO:0007669"/>
    <property type="project" value="UniProtKB-UniRule"/>
</dbReference>
<keyword evidence="14" id="KW-1185">Reference proteome</keyword>
<evidence type="ECO:0000313" key="13">
    <source>
        <dbReference type="EMBL" id="OAM91164.1"/>
    </source>
</evidence>
<comment type="domain">
    <text evidence="9">Consists of 3 domains; the N-terminus binds the ribosome, the middle domain has PPIase activity, while the C-terminus has intrinsic chaperone activity on its own.</text>
</comment>
<dbReference type="GO" id="GO:0015031">
    <property type="term" value="P:protein transport"/>
    <property type="evidence" value="ECO:0007669"/>
    <property type="project" value="UniProtKB-UniRule"/>
</dbReference>
<dbReference type="GO" id="GO:0051301">
    <property type="term" value="P:cell division"/>
    <property type="evidence" value="ECO:0007669"/>
    <property type="project" value="UniProtKB-KW"/>
</dbReference>
<dbReference type="PIRSF" id="PIRSF003095">
    <property type="entry name" value="Trigger_factor"/>
    <property type="match status" value="1"/>
</dbReference>
<dbReference type="Gene3D" id="3.10.50.40">
    <property type="match status" value="1"/>
</dbReference>
<dbReference type="HAMAP" id="MF_00303">
    <property type="entry name" value="Trigger_factor_Tig"/>
    <property type="match status" value="1"/>
</dbReference>
<keyword evidence="5 9" id="KW-0697">Rotamase</keyword>
<dbReference type="InterPro" id="IPR036611">
    <property type="entry name" value="Trigger_fac_ribosome-bd_sf"/>
</dbReference>
<evidence type="ECO:0000313" key="14">
    <source>
        <dbReference type="Proteomes" id="UP000078486"/>
    </source>
</evidence>
<organism evidence="13 14">
    <name type="scientific">Termitidicoccus mucosus</name>
    <dbReference type="NCBI Taxonomy" id="1184151"/>
    <lineage>
        <taxon>Bacteria</taxon>
        <taxon>Pseudomonadati</taxon>
        <taxon>Verrucomicrobiota</taxon>
        <taxon>Opitutia</taxon>
        <taxon>Opitutales</taxon>
        <taxon>Opitutaceae</taxon>
        <taxon>Termitidicoccus</taxon>
    </lineage>
</organism>
<comment type="subcellular location">
    <subcellularLocation>
        <location evidence="9">Cytoplasm</location>
    </subcellularLocation>
    <text evidence="9">About half TF is bound to the ribosome near the polypeptide exit tunnel while the other half is free in the cytoplasm.</text>
</comment>
<dbReference type="SUPFAM" id="SSF54534">
    <property type="entry name" value="FKBP-like"/>
    <property type="match status" value="1"/>
</dbReference>
<evidence type="ECO:0000256" key="1">
    <source>
        <dbReference type="ARBA" id="ARBA00000971"/>
    </source>
</evidence>
<dbReference type="GO" id="GO:0006457">
    <property type="term" value="P:protein folding"/>
    <property type="evidence" value="ECO:0007669"/>
    <property type="project" value="UniProtKB-UniRule"/>
</dbReference>
<comment type="caution">
    <text evidence="13">The sequence shown here is derived from an EMBL/GenBank/DDBJ whole genome shotgun (WGS) entry which is preliminary data.</text>
</comment>
<dbReference type="SUPFAM" id="SSF109998">
    <property type="entry name" value="Triger factor/SurA peptide-binding domain-like"/>
    <property type="match status" value="1"/>
</dbReference>
<dbReference type="GO" id="GO:0005737">
    <property type="term" value="C:cytoplasm"/>
    <property type="evidence" value="ECO:0007669"/>
    <property type="project" value="UniProtKB-SubCell"/>
</dbReference>
<evidence type="ECO:0000256" key="3">
    <source>
        <dbReference type="ARBA" id="ARBA00013194"/>
    </source>
</evidence>